<gene>
    <name evidence="1" type="primary">136</name>
    <name evidence="1" type="ORF">SEA_SKOG_135</name>
</gene>
<evidence type="ECO:0000313" key="1">
    <source>
        <dbReference type="EMBL" id="QIG58287.1"/>
    </source>
</evidence>
<dbReference type="KEGG" id="vg:64766617"/>
<dbReference type="EMBL" id="MN908687">
    <property type="protein sequence ID" value="QIG58287.1"/>
    <property type="molecule type" value="Genomic_DNA"/>
</dbReference>
<accession>A0A6G6XJP6</accession>
<protein>
    <submittedName>
        <fullName evidence="1">Uncharacterized protein</fullName>
    </submittedName>
</protein>
<name>A0A6G6XJP6_9CAUD</name>
<dbReference type="Proteomes" id="UP000503093">
    <property type="component" value="Segment"/>
</dbReference>
<evidence type="ECO:0000313" key="2">
    <source>
        <dbReference type="Proteomes" id="UP000503093"/>
    </source>
</evidence>
<organism evidence="1 2">
    <name type="scientific">Gordonia phage Skog</name>
    <dbReference type="NCBI Taxonomy" id="2704033"/>
    <lineage>
        <taxon>Viruses</taxon>
        <taxon>Duplodnaviria</taxon>
        <taxon>Heunggongvirae</taxon>
        <taxon>Uroviricota</taxon>
        <taxon>Caudoviricetes</taxon>
        <taxon>Skogvirus</taxon>
        <taxon>Skogvirus Skog</taxon>
    </lineage>
</organism>
<reference evidence="1 2" key="1">
    <citation type="submission" date="2020-01" db="EMBL/GenBank/DDBJ databases">
        <authorList>
            <person name="Alvaro L.E."/>
            <person name="Baker K.N."/>
            <person name="Baxter I.S."/>
            <person name="Brown M.R."/>
            <person name="Driscoll K.D."/>
            <person name="Elrubaie J.M."/>
            <person name="Feith S.L."/>
            <person name="Indihar D.F."/>
            <person name="Knoch V.T."/>
            <person name="Koirtyohann K.M."/>
            <person name="Kratz M.A."/>
            <person name="Lear A.H."/>
            <person name="Lindblom K.E."/>
            <person name="Marcus E.R."/>
            <person name="Murphy M.E."/>
            <person name="Sensor R."/>
            <person name="Sherman S.J."/>
            <person name="Swift V.R."/>
            <person name="White K.E."/>
            <person name="Wills S.J."/>
            <person name="Gatt S.M."/>
            <person name="Lohbauer S.A."/>
            <person name="Power T.R."/>
            <person name="Rosales K.A."/>
            <person name="Sisson B.M."/>
            <person name="Isern S."/>
            <person name="Michael S.F."/>
            <person name="Sunnen C.N."/>
            <person name="Garlena R.A."/>
            <person name="Russell D.A."/>
            <person name="Pope W.H."/>
            <person name="Jacobs-Sera D."/>
            <person name="Hatfull G.F."/>
        </authorList>
    </citation>
    <scope>NUCLEOTIDE SEQUENCE [LARGE SCALE GENOMIC DNA]</scope>
</reference>
<dbReference type="RefSeq" id="YP_010059385.1">
    <property type="nucleotide sequence ID" value="NC_054725.1"/>
</dbReference>
<proteinExistence type="predicted"/>
<dbReference type="GeneID" id="64766617"/>
<keyword evidence="2" id="KW-1185">Reference proteome</keyword>
<sequence>MSVTDGPNTNRDVWVTPEGNLVVRRDELGNVFGKEVYLEGRFQHSADLYFFTQHGEVDESWFKLSELLETVQQKIEGSDVAYRKGYVAGQRFEQHKEERPSDNGEPLLWRDRHMLVVRNNDCHGYSHLEFQKAATGVFQWVWAANLDQLPHGAQPLYDPAKVELGSLLPEVEVYRGPKAMEPDDDPDVVNDWFADLSEVGEVNVTLSYSLGKGGDRLDKAIADASQQLATLLAIQRAERAERAGKIEGIADWILSTVDEYGNTVDLSVDSARDIAEMMIERYDMTPRGSA</sequence>